<sequence length="192" mass="22090">MSDENFEVQVQSAKQELVNWMVEAGAEAIYADEDQDDIEDESWEPEIFSVIRNDVEYFIGDATCDPSHFYELVTDKDFKLVSVSRNGHHHFEIAALFLLDPDLTSESLHDTLNDLKPDIVEPYLKEGNTFLDGSMKPSFCLPIHIEVPSDGEDNNVWVVRRFRVQDFEDGSYVDLMTEFLALVDQVEKKFES</sequence>
<organism evidence="1">
    <name type="scientific">freshwater metagenome</name>
    <dbReference type="NCBI Taxonomy" id="449393"/>
    <lineage>
        <taxon>unclassified sequences</taxon>
        <taxon>metagenomes</taxon>
        <taxon>ecological metagenomes</taxon>
    </lineage>
</organism>
<name>A0A6J6D559_9ZZZZ</name>
<dbReference type="EMBL" id="CAEZTI010000024">
    <property type="protein sequence ID" value="CAB4558466.1"/>
    <property type="molecule type" value="Genomic_DNA"/>
</dbReference>
<dbReference type="AlphaFoldDB" id="A0A6J6D559"/>
<proteinExistence type="predicted"/>
<dbReference type="EMBL" id="CAFBPC010000027">
    <property type="protein sequence ID" value="CAB4999043.1"/>
    <property type="molecule type" value="Genomic_DNA"/>
</dbReference>
<accession>A0A6J6D559</accession>
<evidence type="ECO:0000313" key="2">
    <source>
        <dbReference type="EMBL" id="CAB4999043.1"/>
    </source>
</evidence>
<evidence type="ECO:0000313" key="1">
    <source>
        <dbReference type="EMBL" id="CAB4558466.1"/>
    </source>
</evidence>
<reference evidence="1" key="1">
    <citation type="submission" date="2020-05" db="EMBL/GenBank/DDBJ databases">
        <authorList>
            <person name="Chiriac C."/>
            <person name="Salcher M."/>
            <person name="Ghai R."/>
            <person name="Kavagutti S V."/>
        </authorList>
    </citation>
    <scope>NUCLEOTIDE SEQUENCE</scope>
</reference>
<protein>
    <submittedName>
        <fullName evidence="1">Unannotated protein</fullName>
    </submittedName>
</protein>
<gene>
    <name evidence="1" type="ORF">UFOPK1619_00225</name>
    <name evidence="2" type="ORF">UFOPK4057_00194</name>
</gene>